<evidence type="ECO:0000313" key="1">
    <source>
        <dbReference type="EMBL" id="MBB2506202.1"/>
    </source>
</evidence>
<reference evidence="1 2" key="1">
    <citation type="submission" date="2020-08" db="EMBL/GenBank/DDBJ databases">
        <title>Amycolatopsis echigonensis JCM 21831.</title>
        <authorList>
            <person name="Tedsree N."/>
            <person name="Kuncharoen N."/>
            <person name="Likhitwitayawuid K."/>
            <person name="Tanasupawat S."/>
        </authorList>
    </citation>
    <scope>NUCLEOTIDE SEQUENCE [LARGE SCALE GENOMIC DNA]</scope>
    <source>
        <strain evidence="1 2">JCM 21831</strain>
    </source>
</reference>
<gene>
    <name evidence="1" type="ORF">H5411_44730</name>
</gene>
<dbReference type="Proteomes" id="UP000550260">
    <property type="component" value="Unassembled WGS sequence"/>
</dbReference>
<comment type="caution">
    <text evidence="1">The sequence shown here is derived from an EMBL/GenBank/DDBJ whole genome shotgun (WGS) entry which is preliminary data.</text>
</comment>
<dbReference type="AlphaFoldDB" id="A0A8E1W9P6"/>
<organism evidence="1 2">
    <name type="scientific">Amycolatopsis echigonensis</name>
    <dbReference type="NCBI Taxonomy" id="2576905"/>
    <lineage>
        <taxon>Bacteria</taxon>
        <taxon>Bacillati</taxon>
        <taxon>Actinomycetota</taxon>
        <taxon>Actinomycetes</taxon>
        <taxon>Pseudonocardiales</taxon>
        <taxon>Pseudonocardiaceae</taxon>
        <taxon>Amycolatopsis</taxon>
    </lineage>
</organism>
<name>A0A8E1W9P6_9PSEU</name>
<proteinExistence type="predicted"/>
<evidence type="ECO:0000313" key="2">
    <source>
        <dbReference type="Proteomes" id="UP000550260"/>
    </source>
</evidence>
<accession>A0A8E1W9P6</accession>
<sequence length="306" mass="34224">MAGVRIADQEWPATVVPADARERAQATGVLVRRLGWVSERLTREERDDVERQLEFWYSHGYCPDALLIAMSALPDGTRQRPRRSGEKPGDFLRSRMKAWFADESAADLSEVREPPRRGQTFEAWLANRRKQVADEGTYQRRSRLTDAGERARAEARSIAASRRKDPLARVRESERRRAAALESLRVVGEAVEVPPPPAETRATPRMVASFAGRQALAAQSPQVLRIVERLRAEKRGPSAAELAVLRNAVRDAHHYAGLGTLEAVSAEVNDVDSLTPDGQRIKDFLARAADDRLPLDATVRLLHSMR</sequence>
<dbReference type="EMBL" id="JACJHR010000153">
    <property type="protein sequence ID" value="MBB2506202.1"/>
    <property type="molecule type" value="Genomic_DNA"/>
</dbReference>
<protein>
    <submittedName>
        <fullName evidence="1">Uncharacterized protein</fullName>
    </submittedName>
</protein>